<feature type="transmembrane region" description="Helical" evidence="7">
    <location>
        <begin position="159"/>
        <end position="185"/>
    </location>
</feature>
<reference evidence="8" key="2">
    <citation type="submission" date="2012-05" db="EMBL/GenBank/DDBJ databases">
        <title>Annotation of the Genome Sequence of Fusarium oxysporum HDV247.</title>
        <authorList>
            <consortium name="The Broad Institute Genomics Platform"/>
            <person name="Ma L.-J."/>
            <person name="Corby-Kistler H."/>
            <person name="Broz K."/>
            <person name="Gale L.R."/>
            <person name="Jonkers W."/>
            <person name="O'Donnell K."/>
            <person name="Ploetz R."/>
            <person name="Steinberg C."/>
            <person name="Schwartz D.C."/>
            <person name="VanEtten H."/>
            <person name="Zhou S."/>
            <person name="Young S.K."/>
            <person name="Zeng Q."/>
            <person name="Gargeya S."/>
            <person name="Fitzgerald M."/>
            <person name="Abouelleil A."/>
            <person name="Alvarado L."/>
            <person name="Chapman S.B."/>
            <person name="Gainer-Dewar J."/>
            <person name="Goldberg J."/>
            <person name="Griggs A."/>
            <person name="Gujja S."/>
            <person name="Hansen M."/>
            <person name="Howarth C."/>
            <person name="Imamovic A."/>
            <person name="Ireland A."/>
            <person name="Larimer J."/>
            <person name="McCowan C."/>
            <person name="Murphy C."/>
            <person name="Pearson M."/>
            <person name="Poon T.W."/>
            <person name="Priest M."/>
            <person name="Roberts A."/>
            <person name="Saif S."/>
            <person name="Shea T."/>
            <person name="Sykes S."/>
            <person name="Wortman J."/>
            <person name="Nusbaum C."/>
            <person name="Birren B."/>
        </authorList>
    </citation>
    <scope>NUCLEOTIDE SEQUENCE</scope>
    <source>
        <strain evidence="8">HDV247</strain>
    </source>
</reference>
<keyword evidence="2" id="KW-0813">Transport</keyword>
<evidence type="ECO:0000256" key="4">
    <source>
        <dbReference type="ARBA" id="ARBA00022989"/>
    </source>
</evidence>
<dbReference type="InterPro" id="IPR005829">
    <property type="entry name" value="Sugar_transporter_CS"/>
</dbReference>
<sequence>MLFGALFLGTLADNIGRRLVWQLSIFGCSIVTTIAACSPNWTALNIFIVLIGLFSGGNLAIDLTILAEAMPQEWSFILSSLAGTWGLGNAITGLISCGRMQEAADMINNISKGNKSGYHITEAHFMPINPAEPDSKARSWRANCRRTAKLFSGAKKFRLMAGLIVIWALIGIAYPLYTIFLPYYLAANGANFGEQSDDITMVSLSAPFIATFSDVTTSAPIWVACASFLAIGVIAMVLPVDTMPCAPQTAGDNTA</sequence>
<keyword evidence="6" id="KW-0325">Glycoprotein</keyword>
<protein>
    <recommendedName>
        <fullName evidence="9">Major facilitator superfamily (MFS) profile domain-containing protein</fullName>
    </recommendedName>
</protein>
<evidence type="ECO:0000256" key="2">
    <source>
        <dbReference type="ARBA" id="ARBA00022448"/>
    </source>
</evidence>
<dbReference type="SUPFAM" id="SSF103473">
    <property type="entry name" value="MFS general substrate transporter"/>
    <property type="match status" value="1"/>
</dbReference>
<organism evidence="8">
    <name type="scientific">Fusarium oxysporum f. sp. pisi HDV247</name>
    <dbReference type="NCBI Taxonomy" id="1080344"/>
    <lineage>
        <taxon>Eukaryota</taxon>
        <taxon>Fungi</taxon>
        <taxon>Dikarya</taxon>
        <taxon>Ascomycota</taxon>
        <taxon>Pezizomycotina</taxon>
        <taxon>Sordariomycetes</taxon>
        <taxon>Hypocreomycetidae</taxon>
        <taxon>Hypocreales</taxon>
        <taxon>Nectriaceae</taxon>
        <taxon>Fusarium</taxon>
        <taxon>Fusarium oxysporum species complex</taxon>
    </lineage>
</organism>
<dbReference type="Pfam" id="PF07690">
    <property type="entry name" value="MFS_1"/>
    <property type="match status" value="1"/>
</dbReference>
<reference evidence="8" key="1">
    <citation type="submission" date="2011-10" db="EMBL/GenBank/DDBJ databases">
        <title>The Genome Sequence of Fusarium oxysporum HDV247.</title>
        <authorList>
            <consortium name="The Broad Institute Genome Sequencing Platform"/>
            <person name="Ma L.-J."/>
            <person name="Gale L.R."/>
            <person name="Schwartz D.C."/>
            <person name="Zhou S."/>
            <person name="Corby-Kistler H."/>
            <person name="Young S.K."/>
            <person name="Zeng Q."/>
            <person name="Gargeya S."/>
            <person name="Fitzgerald M."/>
            <person name="Haas B."/>
            <person name="Abouelleil A."/>
            <person name="Alvarado L."/>
            <person name="Arachchi H.M."/>
            <person name="Berlin A."/>
            <person name="Brown A."/>
            <person name="Chapman S.B."/>
            <person name="Chen Z."/>
            <person name="Dunbar C."/>
            <person name="Freedman E."/>
            <person name="Gearin G."/>
            <person name="Goldberg J."/>
            <person name="Griggs A."/>
            <person name="Gujja S."/>
            <person name="Heiman D."/>
            <person name="Howarth C."/>
            <person name="Larson L."/>
            <person name="Lui A."/>
            <person name="MacDonald P.J.P."/>
            <person name="Montmayeur A."/>
            <person name="Murphy C."/>
            <person name="Neiman D."/>
            <person name="Pearson M."/>
            <person name="Priest M."/>
            <person name="Roberts A."/>
            <person name="Saif S."/>
            <person name="Shea T."/>
            <person name="Shenoy N."/>
            <person name="Sisk P."/>
            <person name="Stolte C."/>
            <person name="Sykes S."/>
            <person name="Wortman J."/>
            <person name="Nusbaum C."/>
            <person name="Birren B."/>
        </authorList>
    </citation>
    <scope>NUCLEOTIDE SEQUENCE [LARGE SCALE GENOMIC DNA]</scope>
    <source>
        <strain evidence="8">HDV247</strain>
    </source>
</reference>
<keyword evidence="5 7" id="KW-0472">Membrane</keyword>
<evidence type="ECO:0000256" key="5">
    <source>
        <dbReference type="ARBA" id="ARBA00023136"/>
    </source>
</evidence>
<dbReference type="PANTHER" id="PTHR23511">
    <property type="entry name" value="SYNAPTIC VESICLE GLYCOPROTEIN 2"/>
    <property type="match status" value="1"/>
</dbReference>
<dbReference type="OrthoDB" id="3936150at2759"/>
<evidence type="ECO:0000256" key="6">
    <source>
        <dbReference type="ARBA" id="ARBA00023180"/>
    </source>
</evidence>
<gene>
    <name evidence="8" type="ORF">FOVG_18087</name>
</gene>
<dbReference type="AlphaFoldDB" id="W9NKM1"/>
<dbReference type="InterPro" id="IPR036259">
    <property type="entry name" value="MFS_trans_sf"/>
</dbReference>
<evidence type="ECO:0000256" key="7">
    <source>
        <dbReference type="SAM" id="Phobius"/>
    </source>
</evidence>
<proteinExistence type="predicted"/>
<feature type="transmembrane region" description="Helical" evidence="7">
    <location>
        <begin position="44"/>
        <end position="65"/>
    </location>
</feature>
<name>W9NKM1_FUSOX</name>
<dbReference type="PROSITE" id="PS00216">
    <property type="entry name" value="SUGAR_TRANSPORT_1"/>
    <property type="match status" value="1"/>
</dbReference>
<dbReference type="HOGENOM" id="CLU_1090044_0_0_1"/>
<feature type="transmembrane region" description="Helical" evidence="7">
    <location>
        <begin position="221"/>
        <end position="240"/>
    </location>
</feature>
<accession>W9NKM1</accession>
<feature type="transmembrane region" description="Helical" evidence="7">
    <location>
        <begin position="77"/>
        <end position="97"/>
    </location>
</feature>
<dbReference type="InterPro" id="IPR011701">
    <property type="entry name" value="MFS"/>
</dbReference>
<dbReference type="GO" id="GO:0016020">
    <property type="term" value="C:membrane"/>
    <property type="evidence" value="ECO:0007669"/>
    <property type="project" value="UniProtKB-SubCell"/>
</dbReference>
<dbReference type="GO" id="GO:0022857">
    <property type="term" value="F:transmembrane transporter activity"/>
    <property type="evidence" value="ECO:0007669"/>
    <property type="project" value="InterPro"/>
</dbReference>
<dbReference type="PANTHER" id="PTHR23511:SF4">
    <property type="entry name" value="MAJOR FACILITATOR SUPERFAMILY (MFS) PROFILE DOMAIN-CONTAINING PROTEIN"/>
    <property type="match status" value="1"/>
</dbReference>
<dbReference type="EMBL" id="JH651046">
    <property type="protein sequence ID" value="EXA30562.1"/>
    <property type="molecule type" value="Genomic_DNA"/>
</dbReference>
<comment type="subcellular location">
    <subcellularLocation>
        <location evidence="1">Membrane</location>
        <topology evidence="1">Multi-pass membrane protein</topology>
    </subcellularLocation>
</comment>
<evidence type="ECO:0000256" key="1">
    <source>
        <dbReference type="ARBA" id="ARBA00004141"/>
    </source>
</evidence>
<evidence type="ECO:0000256" key="3">
    <source>
        <dbReference type="ARBA" id="ARBA00022692"/>
    </source>
</evidence>
<feature type="transmembrane region" description="Helical" evidence="7">
    <location>
        <begin position="20"/>
        <end position="37"/>
    </location>
</feature>
<dbReference type="Gene3D" id="1.20.1250.20">
    <property type="entry name" value="MFS general substrate transporter like domains"/>
    <property type="match status" value="1"/>
</dbReference>
<dbReference type="Proteomes" id="UP000030751">
    <property type="component" value="Unassembled WGS sequence"/>
</dbReference>
<keyword evidence="4 7" id="KW-1133">Transmembrane helix</keyword>
<evidence type="ECO:0000313" key="8">
    <source>
        <dbReference type="EMBL" id="EXA30562.1"/>
    </source>
</evidence>
<evidence type="ECO:0008006" key="9">
    <source>
        <dbReference type="Google" id="ProtNLM"/>
    </source>
</evidence>
<keyword evidence="3 7" id="KW-0812">Transmembrane</keyword>